<dbReference type="InterPro" id="IPR036661">
    <property type="entry name" value="Luciferase-like_sf"/>
</dbReference>
<dbReference type="AlphaFoldDB" id="A0A7I7SNI1"/>
<proteinExistence type="predicted"/>
<sequence length="85" mass="9117">MKFGIPLGGVHPGRWRDLTVRAEELGYESVWIPMNHTLDQIPGSVAKLSALWVEHGRTGKPEVITSAPADSPRTSSGRPTPASTG</sequence>
<feature type="compositionally biased region" description="Polar residues" evidence="1">
    <location>
        <begin position="72"/>
        <end position="85"/>
    </location>
</feature>
<dbReference type="SUPFAM" id="SSF51679">
    <property type="entry name" value="Bacterial luciferase-like"/>
    <property type="match status" value="1"/>
</dbReference>
<evidence type="ECO:0000313" key="2">
    <source>
        <dbReference type="EMBL" id="BBY58554.1"/>
    </source>
</evidence>
<organism evidence="2 3">
    <name type="scientific">Mycolicibacterium sarraceniae</name>
    <dbReference type="NCBI Taxonomy" id="1534348"/>
    <lineage>
        <taxon>Bacteria</taxon>
        <taxon>Bacillati</taxon>
        <taxon>Actinomycetota</taxon>
        <taxon>Actinomycetes</taxon>
        <taxon>Mycobacteriales</taxon>
        <taxon>Mycobacteriaceae</taxon>
        <taxon>Mycolicibacterium</taxon>
    </lineage>
</organism>
<dbReference type="GO" id="GO:0016705">
    <property type="term" value="F:oxidoreductase activity, acting on paired donors, with incorporation or reduction of molecular oxygen"/>
    <property type="evidence" value="ECO:0007669"/>
    <property type="project" value="InterPro"/>
</dbReference>
<evidence type="ECO:0000256" key="1">
    <source>
        <dbReference type="SAM" id="MobiDB-lite"/>
    </source>
</evidence>
<keyword evidence="3" id="KW-1185">Reference proteome</keyword>
<reference evidence="2 3" key="1">
    <citation type="journal article" date="2019" name="Emerg. Microbes Infect.">
        <title>Comprehensive subspecies identification of 175 nontuberculous mycobacteria species based on 7547 genomic profiles.</title>
        <authorList>
            <person name="Matsumoto Y."/>
            <person name="Kinjo T."/>
            <person name="Motooka D."/>
            <person name="Nabeya D."/>
            <person name="Jung N."/>
            <person name="Uechi K."/>
            <person name="Horii T."/>
            <person name="Iida T."/>
            <person name="Fujita J."/>
            <person name="Nakamura S."/>
        </authorList>
    </citation>
    <scope>NUCLEOTIDE SEQUENCE [LARGE SCALE GENOMIC DNA]</scope>
    <source>
        <strain evidence="2 3">JCM 30395</strain>
    </source>
</reference>
<dbReference type="RefSeq" id="WP_197746828.1">
    <property type="nucleotide sequence ID" value="NZ_AP022595.1"/>
</dbReference>
<name>A0A7I7SNI1_9MYCO</name>
<dbReference type="KEGG" id="msar:MSAR_16900"/>
<evidence type="ECO:0008006" key="4">
    <source>
        <dbReference type="Google" id="ProtNLM"/>
    </source>
</evidence>
<dbReference type="EMBL" id="AP022595">
    <property type="protein sequence ID" value="BBY58554.1"/>
    <property type="molecule type" value="Genomic_DNA"/>
</dbReference>
<accession>A0A7I7SNI1</accession>
<evidence type="ECO:0000313" key="3">
    <source>
        <dbReference type="Proteomes" id="UP000466445"/>
    </source>
</evidence>
<gene>
    <name evidence="2" type="ORF">MSAR_16900</name>
</gene>
<dbReference type="Proteomes" id="UP000466445">
    <property type="component" value="Chromosome"/>
</dbReference>
<feature type="region of interest" description="Disordered" evidence="1">
    <location>
        <begin position="57"/>
        <end position="85"/>
    </location>
</feature>
<protein>
    <recommendedName>
        <fullName evidence="4">LLM class F420-dependent oxidoreductase</fullName>
    </recommendedName>
</protein>